<reference evidence="2" key="2">
    <citation type="submission" date="2023-06" db="EMBL/GenBank/DDBJ databases">
        <authorList>
            <person name="Swenson N.G."/>
            <person name="Wegrzyn J.L."/>
            <person name="Mcevoy S.L."/>
        </authorList>
    </citation>
    <scope>NUCLEOTIDE SEQUENCE</scope>
    <source>
        <strain evidence="2">NS2018</strain>
        <tissue evidence="2">Leaf</tissue>
    </source>
</reference>
<keyword evidence="3" id="KW-1185">Reference proteome</keyword>
<evidence type="ECO:0000313" key="2">
    <source>
        <dbReference type="EMBL" id="KAK0572007.1"/>
    </source>
</evidence>
<dbReference type="AlphaFoldDB" id="A0AA39VAS6"/>
<reference evidence="2" key="1">
    <citation type="journal article" date="2022" name="Plant J.">
        <title>Strategies of tolerance reflected in two North American maple genomes.</title>
        <authorList>
            <person name="McEvoy S.L."/>
            <person name="Sezen U.U."/>
            <person name="Trouern-Trend A."/>
            <person name="McMahon S.M."/>
            <person name="Schaberg P.G."/>
            <person name="Yang J."/>
            <person name="Wegrzyn J.L."/>
            <person name="Swenson N.G."/>
        </authorList>
    </citation>
    <scope>NUCLEOTIDE SEQUENCE</scope>
    <source>
        <strain evidence="2">NS2018</strain>
    </source>
</reference>
<evidence type="ECO:0000256" key="1">
    <source>
        <dbReference type="SAM" id="MobiDB-lite"/>
    </source>
</evidence>
<feature type="region of interest" description="Disordered" evidence="1">
    <location>
        <begin position="238"/>
        <end position="274"/>
    </location>
</feature>
<dbReference type="Proteomes" id="UP001168877">
    <property type="component" value="Unassembled WGS sequence"/>
</dbReference>
<name>A0AA39VAS6_ACESA</name>
<dbReference type="EMBL" id="JAUESC010000388">
    <property type="protein sequence ID" value="KAK0572007.1"/>
    <property type="molecule type" value="Genomic_DNA"/>
</dbReference>
<proteinExistence type="predicted"/>
<feature type="region of interest" description="Disordered" evidence="1">
    <location>
        <begin position="160"/>
        <end position="187"/>
    </location>
</feature>
<evidence type="ECO:0000313" key="3">
    <source>
        <dbReference type="Proteomes" id="UP001168877"/>
    </source>
</evidence>
<protein>
    <submittedName>
        <fullName evidence="2">Uncharacterized protein</fullName>
    </submittedName>
</protein>
<accession>A0AA39VAS6</accession>
<feature type="region of interest" description="Disordered" evidence="1">
    <location>
        <begin position="102"/>
        <end position="124"/>
    </location>
</feature>
<feature type="compositionally biased region" description="Polar residues" evidence="1">
    <location>
        <begin position="247"/>
        <end position="265"/>
    </location>
</feature>
<gene>
    <name evidence="2" type="ORF">LWI29_024794</name>
</gene>
<feature type="compositionally biased region" description="Basic and acidic residues" evidence="1">
    <location>
        <begin position="169"/>
        <end position="180"/>
    </location>
</feature>
<sequence length="391" mass="41691">MVAAQVYQSQLVGRSEDSLIGVPVHSSRVGVVPVSSEGPSSILDVSAGAVVSISSATSMVGQGSKVNRDSVSPLVSFAQPIVSSVVSVDELDDRVGIVSPITRPGSARREEHAGDLPTGSSGSVDFQLEKQTDAVRKAQEGSKPTQTNILVKFVGSGSTQVNGPILEGPRTEAKQGEHGLRPGPMGRCDPTNRIGLDMLMEGPFVEQGPCEENRMTGQSKAEGCLVLKKLTNRNWKRSARAPKAEIQLSQQSSKFRDLQTVSTKGKQGYKGNGLSSTSKLKFHLAGKRFGLGKFKNSGPLVSKQRSPLSSSMKRWEVQFGKRKLCIGSAIESGSNKKAHVDSTSGSRSSPKIQGRPGDPLVLATTNLDLVSTLLSDKQLKQNLNEFQILFP</sequence>
<organism evidence="2 3">
    <name type="scientific">Acer saccharum</name>
    <name type="common">Sugar maple</name>
    <dbReference type="NCBI Taxonomy" id="4024"/>
    <lineage>
        <taxon>Eukaryota</taxon>
        <taxon>Viridiplantae</taxon>
        <taxon>Streptophyta</taxon>
        <taxon>Embryophyta</taxon>
        <taxon>Tracheophyta</taxon>
        <taxon>Spermatophyta</taxon>
        <taxon>Magnoliopsida</taxon>
        <taxon>eudicotyledons</taxon>
        <taxon>Gunneridae</taxon>
        <taxon>Pentapetalae</taxon>
        <taxon>rosids</taxon>
        <taxon>malvids</taxon>
        <taxon>Sapindales</taxon>
        <taxon>Sapindaceae</taxon>
        <taxon>Hippocastanoideae</taxon>
        <taxon>Acereae</taxon>
        <taxon>Acer</taxon>
    </lineage>
</organism>
<feature type="compositionally biased region" description="Polar residues" evidence="1">
    <location>
        <begin position="335"/>
        <end position="351"/>
    </location>
</feature>
<feature type="region of interest" description="Disordered" evidence="1">
    <location>
        <begin position="335"/>
        <end position="358"/>
    </location>
</feature>
<comment type="caution">
    <text evidence="2">The sequence shown here is derived from an EMBL/GenBank/DDBJ whole genome shotgun (WGS) entry which is preliminary data.</text>
</comment>